<comment type="similarity">
    <text evidence="1 5">Belongs to the peptidase S8 family.</text>
</comment>
<dbReference type="InterPro" id="IPR036852">
    <property type="entry name" value="Peptidase_S8/S53_dom_sf"/>
</dbReference>
<feature type="active site" description="Charge relay system" evidence="5">
    <location>
        <position position="223"/>
    </location>
</feature>
<dbReference type="Proteomes" id="UP001595814">
    <property type="component" value="Unassembled WGS sequence"/>
</dbReference>
<evidence type="ECO:0000256" key="1">
    <source>
        <dbReference type="ARBA" id="ARBA00011073"/>
    </source>
</evidence>
<proteinExistence type="inferred from homology"/>
<sequence length="456" mass="49307">MKTKLIFLTALVIGLSSCDKWHYGNDGGEDPIDNDVDPDAIIVDEGASSEMDKITLSPNEVIISYDGVSEQRKTEIRDSVSTEYPGLEILKCACGSDDIEMWQFDPATPDVEVIIEGVVDRLPRRSPRNRIEGQQSFIVSLPVMPSYAAQGQSGGEPDLIAPIDENSVNIAILDTGVDYFRPEIVSSSRNVLYPSSTYSDCISTQSGWNFIEGNQDILDENGHGTYVTKIITDILDAEDDPVNYQILPLKVFDASGNGSYWNILCALAYVKSINENGGNIDIVNASFGGAVDREYFSSGNNIYAHLLGELNDLGVLVVTSAGNEGTDNDSGTEGHFLSSYRSQNMLSVAGYNDVDDDTSEPKLHEKSNFGIESVQVAMAFNGYEISLGDASGSSQTILLDGTSYSAAAMTALAAITHRETGLVSESLKSQILDLPIVTNSSELDGKIEESRVIVRE</sequence>
<dbReference type="RefSeq" id="WP_192463242.1">
    <property type="nucleotide sequence ID" value="NZ_JACYFJ010000006.1"/>
</dbReference>
<keyword evidence="8" id="KW-1185">Reference proteome</keyword>
<comment type="caution">
    <text evidence="7">The sequence shown here is derived from an EMBL/GenBank/DDBJ whole genome shotgun (WGS) entry which is preliminary data.</text>
</comment>
<evidence type="ECO:0000313" key="8">
    <source>
        <dbReference type="Proteomes" id="UP001595814"/>
    </source>
</evidence>
<dbReference type="InterPro" id="IPR050131">
    <property type="entry name" value="Peptidase_S8_subtilisin-like"/>
</dbReference>
<evidence type="ECO:0000256" key="4">
    <source>
        <dbReference type="ARBA" id="ARBA00022825"/>
    </source>
</evidence>
<dbReference type="Gene3D" id="3.40.50.200">
    <property type="entry name" value="Peptidase S8/S53 domain"/>
    <property type="match status" value="1"/>
</dbReference>
<keyword evidence="4 5" id="KW-0720">Serine protease</keyword>
<feature type="active site" description="Charge relay system" evidence="5">
    <location>
        <position position="174"/>
    </location>
</feature>
<dbReference type="InterPro" id="IPR015500">
    <property type="entry name" value="Peptidase_S8_subtilisin-rel"/>
</dbReference>
<dbReference type="SUPFAM" id="SSF52743">
    <property type="entry name" value="Subtilisin-like"/>
    <property type="match status" value="1"/>
</dbReference>
<evidence type="ECO:0000256" key="3">
    <source>
        <dbReference type="ARBA" id="ARBA00022801"/>
    </source>
</evidence>
<evidence type="ECO:0000256" key="5">
    <source>
        <dbReference type="PROSITE-ProRule" id="PRU01240"/>
    </source>
</evidence>
<feature type="domain" description="Peptidase S8/S53" evidence="6">
    <location>
        <begin position="167"/>
        <end position="416"/>
    </location>
</feature>
<feature type="active site" description="Charge relay system" evidence="5">
    <location>
        <position position="403"/>
    </location>
</feature>
<reference evidence="8" key="1">
    <citation type="journal article" date="2019" name="Int. J. Syst. Evol. Microbiol.">
        <title>The Global Catalogue of Microorganisms (GCM) 10K type strain sequencing project: providing services to taxonomists for standard genome sequencing and annotation.</title>
        <authorList>
            <consortium name="The Broad Institute Genomics Platform"/>
            <consortium name="The Broad Institute Genome Sequencing Center for Infectious Disease"/>
            <person name="Wu L."/>
            <person name="Ma J."/>
        </authorList>
    </citation>
    <scope>NUCLEOTIDE SEQUENCE [LARGE SCALE GENOMIC DNA]</scope>
    <source>
        <strain evidence="8">CECT 7477</strain>
    </source>
</reference>
<dbReference type="Pfam" id="PF00082">
    <property type="entry name" value="Peptidase_S8"/>
    <property type="match status" value="1"/>
</dbReference>
<accession>A0ABV8JTD3</accession>
<evidence type="ECO:0000259" key="6">
    <source>
        <dbReference type="Pfam" id="PF00082"/>
    </source>
</evidence>
<dbReference type="PANTHER" id="PTHR43806:SF11">
    <property type="entry name" value="CEREVISIN-RELATED"/>
    <property type="match status" value="1"/>
</dbReference>
<evidence type="ECO:0000256" key="2">
    <source>
        <dbReference type="ARBA" id="ARBA00022670"/>
    </source>
</evidence>
<dbReference type="EMBL" id="JBHSAW010000024">
    <property type="protein sequence ID" value="MFC4097649.1"/>
    <property type="molecule type" value="Genomic_DNA"/>
</dbReference>
<gene>
    <name evidence="7" type="ORF">ACFOUT_17320</name>
</gene>
<name>A0ABV8JTD3_9FLAO</name>
<dbReference type="InterPro" id="IPR000209">
    <property type="entry name" value="Peptidase_S8/S53_dom"/>
</dbReference>
<dbReference type="PROSITE" id="PS51257">
    <property type="entry name" value="PROKAR_LIPOPROTEIN"/>
    <property type="match status" value="1"/>
</dbReference>
<evidence type="ECO:0000313" key="7">
    <source>
        <dbReference type="EMBL" id="MFC4097649.1"/>
    </source>
</evidence>
<keyword evidence="3 5" id="KW-0378">Hydrolase</keyword>
<dbReference type="PROSITE" id="PS51892">
    <property type="entry name" value="SUBTILASE"/>
    <property type="match status" value="1"/>
</dbReference>
<keyword evidence="2 5" id="KW-0645">Protease</keyword>
<protein>
    <submittedName>
        <fullName evidence="7">S8 family serine peptidase</fullName>
    </submittedName>
</protein>
<dbReference type="PANTHER" id="PTHR43806">
    <property type="entry name" value="PEPTIDASE S8"/>
    <property type="match status" value="1"/>
</dbReference>
<organism evidence="7 8">
    <name type="scientific">Euzebyella saccharophila</name>
    <dbReference type="NCBI Taxonomy" id="679664"/>
    <lineage>
        <taxon>Bacteria</taxon>
        <taxon>Pseudomonadati</taxon>
        <taxon>Bacteroidota</taxon>
        <taxon>Flavobacteriia</taxon>
        <taxon>Flavobacteriales</taxon>
        <taxon>Flavobacteriaceae</taxon>
        <taxon>Euzebyella</taxon>
    </lineage>
</organism>
<dbReference type="PRINTS" id="PR00723">
    <property type="entry name" value="SUBTILISIN"/>
</dbReference>